<keyword evidence="2" id="KW-1185">Reference proteome</keyword>
<dbReference type="InterPro" id="IPR007822">
    <property type="entry name" value="LANC-like"/>
</dbReference>
<dbReference type="EMBL" id="JAFBFH010000017">
    <property type="protein sequence ID" value="MBM7715658.1"/>
    <property type="molecule type" value="Genomic_DNA"/>
</dbReference>
<dbReference type="PRINTS" id="PR01950">
    <property type="entry name" value="LANCSUPER"/>
</dbReference>
<dbReference type="Pfam" id="PF05147">
    <property type="entry name" value="LANC_like"/>
    <property type="match status" value="1"/>
</dbReference>
<reference evidence="1 2" key="1">
    <citation type="submission" date="2021-01" db="EMBL/GenBank/DDBJ databases">
        <title>Genomic Encyclopedia of Type Strains, Phase IV (KMG-IV): sequencing the most valuable type-strain genomes for metagenomic binning, comparative biology and taxonomic classification.</title>
        <authorList>
            <person name="Goeker M."/>
        </authorList>
    </citation>
    <scope>NUCLEOTIDE SEQUENCE [LARGE SCALE GENOMIC DNA]</scope>
    <source>
        <strain evidence="1 2">DSM 105453</strain>
    </source>
</reference>
<dbReference type="Proteomes" id="UP000823485">
    <property type="component" value="Unassembled WGS sequence"/>
</dbReference>
<dbReference type="Gene3D" id="1.50.10.20">
    <property type="match status" value="1"/>
</dbReference>
<name>A0ABS2R7P5_9BACI</name>
<protein>
    <submittedName>
        <fullName evidence="1">Lantibiotic modifying enzyme</fullName>
    </submittedName>
</protein>
<accession>A0ABS2R7P5</accession>
<organism evidence="1 2">
    <name type="scientific">Siminovitchia thermophila</name>
    <dbReference type="NCBI Taxonomy" id="1245522"/>
    <lineage>
        <taxon>Bacteria</taxon>
        <taxon>Bacillati</taxon>
        <taxon>Bacillota</taxon>
        <taxon>Bacilli</taxon>
        <taxon>Bacillales</taxon>
        <taxon>Bacillaceae</taxon>
        <taxon>Siminovitchia</taxon>
    </lineage>
</organism>
<dbReference type="RefSeq" id="WP_077114506.1">
    <property type="nucleotide sequence ID" value="NZ_JAFBFH010000017.1"/>
</dbReference>
<comment type="caution">
    <text evidence="1">The sequence shown here is derived from an EMBL/GenBank/DDBJ whole genome shotgun (WGS) entry which is preliminary data.</text>
</comment>
<dbReference type="SUPFAM" id="SSF158745">
    <property type="entry name" value="LanC-like"/>
    <property type="match status" value="1"/>
</dbReference>
<evidence type="ECO:0000313" key="2">
    <source>
        <dbReference type="Proteomes" id="UP000823485"/>
    </source>
</evidence>
<evidence type="ECO:0000313" key="1">
    <source>
        <dbReference type="EMBL" id="MBM7715658.1"/>
    </source>
</evidence>
<dbReference type="CDD" id="cd04793">
    <property type="entry name" value="LanC"/>
    <property type="match status" value="1"/>
</dbReference>
<dbReference type="PRINTS" id="PR01955">
    <property type="entry name" value="LANCFRANKIA"/>
</dbReference>
<sequence length="449" mass="50611">MVQTELHKSEILRRKVEDIAIELAMKLKDKEAVSAAIQDKENFILHHGVKHYPWEPLSLSHGYPAICVAMGEMDKFRQDSGWDLVGHDYVLGIKKEIERHGIHSLSMWSGLSGILMGVHALSKGGSRYKGFINQLIQFFCETYPAELEKTMAKNDLEMSDYDVIEGWCSTIGILLLYKEEEWAKTALGKVLAYIVSFCEDKTVLGVTVPGWYILPRQLSPESSPMGEFNCGMSHGIAGVLAAMSICLKEGIQISGQKEAMHKISDWLRSHSRKDQYGVRLPSIISWEEEVYKDRSNAEDYHRDAWCYGSPGAARALWLAGEALNRNALKAIALDAYLATFSKPLKKWNIFSPTFCHGLSGLLRLTHLMYEDSGNEALRIERDKLLSMIVDMYDQNAPLGYYDHNFSDNAEKKIANMGMLEGVAGILLTLLSIYQKPISNWDLAFMINKS</sequence>
<dbReference type="SMART" id="SM01260">
    <property type="entry name" value="LANC_like"/>
    <property type="match status" value="1"/>
</dbReference>
<dbReference type="InterPro" id="IPR033889">
    <property type="entry name" value="LanC"/>
</dbReference>
<gene>
    <name evidence="1" type="ORF">JOC94_002647</name>
</gene>
<proteinExistence type="predicted"/>